<dbReference type="EMBL" id="JAOVZO020000003">
    <property type="protein sequence ID" value="MDC8011726.1"/>
    <property type="molecule type" value="Genomic_DNA"/>
</dbReference>
<protein>
    <submittedName>
        <fullName evidence="2">Uncharacterized protein</fullName>
    </submittedName>
</protein>
<proteinExistence type="predicted"/>
<sequence length="101" mass="10836">MLFILLVALGVAIAGLTAYVMTWPLVSAQLRDRHPQRRPELGPHLFAPSGFVWFLRASWRGFGDADLNFLSFPGTVAAWAIALGGAASALLFALRVTGVAI</sequence>
<comment type="caution">
    <text evidence="2">The sequence shown here is derived from an EMBL/GenBank/DDBJ whole genome shotgun (WGS) entry which is preliminary data.</text>
</comment>
<evidence type="ECO:0000313" key="2">
    <source>
        <dbReference type="EMBL" id="MDC8011726.1"/>
    </source>
</evidence>
<dbReference type="Proteomes" id="UP001139971">
    <property type="component" value="Unassembled WGS sequence"/>
</dbReference>
<organism evidence="2 3">
    <name type="scientific">Tahibacter soli</name>
    <dbReference type="NCBI Taxonomy" id="2983605"/>
    <lineage>
        <taxon>Bacteria</taxon>
        <taxon>Pseudomonadati</taxon>
        <taxon>Pseudomonadota</taxon>
        <taxon>Gammaproteobacteria</taxon>
        <taxon>Lysobacterales</taxon>
        <taxon>Rhodanobacteraceae</taxon>
        <taxon>Tahibacter</taxon>
    </lineage>
</organism>
<evidence type="ECO:0000313" key="3">
    <source>
        <dbReference type="Proteomes" id="UP001139971"/>
    </source>
</evidence>
<feature type="transmembrane region" description="Helical" evidence="1">
    <location>
        <begin position="76"/>
        <end position="94"/>
    </location>
</feature>
<reference evidence="2" key="1">
    <citation type="submission" date="2023-02" db="EMBL/GenBank/DDBJ databases">
        <title>Tahibacter soli sp. nov. isolated from soil.</title>
        <authorList>
            <person name="Baek J.H."/>
            <person name="Lee J.K."/>
            <person name="Choi D.G."/>
            <person name="Jeon C.O."/>
        </authorList>
    </citation>
    <scope>NUCLEOTIDE SEQUENCE</scope>
    <source>
        <strain evidence="2">BL</strain>
    </source>
</reference>
<keyword evidence="1" id="KW-1133">Transmembrane helix</keyword>
<accession>A0A9X4BGM4</accession>
<keyword evidence="1" id="KW-0812">Transmembrane</keyword>
<name>A0A9X4BGM4_9GAMM</name>
<keyword evidence="1" id="KW-0472">Membrane</keyword>
<keyword evidence="3" id="KW-1185">Reference proteome</keyword>
<dbReference type="RefSeq" id="WP_263542937.1">
    <property type="nucleotide sequence ID" value="NZ_JAOVZO020000003.1"/>
</dbReference>
<evidence type="ECO:0000256" key="1">
    <source>
        <dbReference type="SAM" id="Phobius"/>
    </source>
</evidence>
<dbReference type="AlphaFoldDB" id="A0A9X4BGM4"/>
<gene>
    <name evidence="2" type="ORF">OD750_004115</name>
</gene>